<dbReference type="CDD" id="cd16479">
    <property type="entry name" value="RING-H2_synoviolin"/>
    <property type="match status" value="1"/>
</dbReference>
<dbReference type="OrthoDB" id="7759664at2759"/>
<keyword evidence="8" id="KW-0479">Metal-binding</keyword>
<evidence type="ECO:0000256" key="5">
    <source>
        <dbReference type="ARBA" id="ARBA00012483"/>
    </source>
</evidence>
<evidence type="ECO:0000256" key="6">
    <source>
        <dbReference type="ARBA" id="ARBA00022679"/>
    </source>
</evidence>
<dbReference type="PANTHER" id="PTHR22763">
    <property type="entry name" value="RING ZINC FINGER PROTEIN"/>
    <property type="match status" value="1"/>
</dbReference>
<name>A0A8I2YX03_9AGAM</name>
<dbReference type="GO" id="GO:0016567">
    <property type="term" value="P:protein ubiquitination"/>
    <property type="evidence" value="ECO:0007669"/>
    <property type="project" value="UniProtKB-UniPathway"/>
</dbReference>
<dbReference type="PANTHER" id="PTHR22763:SF184">
    <property type="entry name" value="E3 UBIQUITIN-PROTEIN LIGASE SYNOVIOLIN"/>
    <property type="match status" value="1"/>
</dbReference>
<evidence type="ECO:0000256" key="15">
    <source>
        <dbReference type="PROSITE-ProRule" id="PRU00175"/>
    </source>
</evidence>
<dbReference type="GO" id="GO:0036503">
    <property type="term" value="P:ERAD pathway"/>
    <property type="evidence" value="ECO:0007669"/>
    <property type="project" value="TreeGrafter"/>
</dbReference>
<keyword evidence="13 17" id="KW-1133">Transmembrane helix</keyword>
<keyword evidence="14 17" id="KW-0472">Membrane</keyword>
<feature type="compositionally biased region" description="Basic and acidic residues" evidence="16">
    <location>
        <begin position="513"/>
        <end position="527"/>
    </location>
</feature>
<feature type="compositionally biased region" description="Low complexity" evidence="16">
    <location>
        <begin position="717"/>
        <end position="732"/>
    </location>
</feature>
<evidence type="ECO:0000256" key="7">
    <source>
        <dbReference type="ARBA" id="ARBA00022692"/>
    </source>
</evidence>
<dbReference type="GO" id="GO:0005789">
    <property type="term" value="C:endoplasmic reticulum membrane"/>
    <property type="evidence" value="ECO:0007669"/>
    <property type="project" value="UniProtKB-SubCell"/>
</dbReference>
<evidence type="ECO:0000256" key="1">
    <source>
        <dbReference type="ARBA" id="ARBA00000900"/>
    </source>
</evidence>
<dbReference type="AlphaFoldDB" id="A0A8I2YX03"/>
<evidence type="ECO:0000259" key="18">
    <source>
        <dbReference type="PROSITE" id="PS50089"/>
    </source>
</evidence>
<feature type="region of interest" description="Disordered" evidence="16">
    <location>
        <begin position="486"/>
        <end position="652"/>
    </location>
</feature>
<organism evidence="19 20">
    <name type="scientific">Boletus reticuloceps</name>
    <dbReference type="NCBI Taxonomy" id="495285"/>
    <lineage>
        <taxon>Eukaryota</taxon>
        <taxon>Fungi</taxon>
        <taxon>Dikarya</taxon>
        <taxon>Basidiomycota</taxon>
        <taxon>Agaricomycotina</taxon>
        <taxon>Agaricomycetes</taxon>
        <taxon>Agaricomycetidae</taxon>
        <taxon>Boletales</taxon>
        <taxon>Boletineae</taxon>
        <taxon>Boletaceae</taxon>
        <taxon>Boletoideae</taxon>
        <taxon>Boletus</taxon>
    </lineage>
</organism>
<comment type="pathway">
    <text evidence="3">Protein modification; protein ubiquitination.</text>
</comment>
<dbReference type="InterPro" id="IPR050731">
    <property type="entry name" value="HRD1_E3_ubiq-ligases"/>
</dbReference>
<proteinExistence type="inferred from homology"/>
<dbReference type="EC" id="2.3.2.27" evidence="5"/>
<evidence type="ECO:0000313" key="20">
    <source>
        <dbReference type="Proteomes" id="UP000683000"/>
    </source>
</evidence>
<evidence type="ECO:0000256" key="9">
    <source>
        <dbReference type="ARBA" id="ARBA00022771"/>
    </source>
</evidence>
<comment type="catalytic activity">
    <reaction evidence="1">
        <text>S-ubiquitinyl-[E2 ubiquitin-conjugating enzyme]-L-cysteine + [acceptor protein]-L-lysine = [E2 ubiquitin-conjugating enzyme]-L-cysteine + N(6)-ubiquitinyl-[acceptor protein]-L-lysine.</text>
        <dbReference type="EC" id="2.3.2.27"/>
    </reaction>
</comment>
<feature type="compositionally biased region" description="Low complexity" evidence="16">
    <location>
        <begin position="623"/>
        <end position="646"/>
    </location>
</feature>
<dbReference type="InterPro" id="IPR001841">
    <property type="entry name" value="Znf_RING"/>
</dbReference>
<dbReference type="GO" id="GO:0043161">
    <property type="term" value="P:proteasome-mediated ubiquitin-dependent protein catabolic process"/>
    <property type="evidence" value="ECO:0007669"/>
    <property type="project" value="TreeGrafter"/>
</dbReference>
<dbReference type="InterPro" id="IPR013083">
    <property type="entry name" value="Znf_RING/FYVE/PHD"/>
</dbReference>
<keyword evidence="9 15" id="KW-0863">Zinc-finger</keyword>
<dbReference type="SMART" id="SM00184">
    <property type="entry name" value="RING"/>
    <property type="match status" value="1"/>
</dbReference>
<feature type="domain" description="RING-type" evidence="18">
    <location>
        <begin position="321"/>
        <end position="380"/>
    </location>
</feature>
<feature type="compositionally biased region" description="Low complexity" evidence="16">
    <location>
        <begin position="580"/>
        <end position="596"/>
    </location>
</feature>
<protein>
    <recommendedName>
        <fullName evidence="5">RING-type E3 ubiquitin transferase</fullName>
        <ecNumber evidence="5">2.3.2.27</ecNumber>
    </recommendedName>
</protein>
<feature type="transmembrane region" description="Helical" evidence="17">
    <location>
        <begin position="23"/>
        <end position="42"/>
    </location>
</feature>
<dbReference type="EMBL" id="JAGFBS010000007">
    <property type="protein sequence ID" value="KAG6378112.1"/>
    <property type="molecule type" value="Genomic_DNA"/>
</dbReference>
<feature type="compositionally biased region" description="Polar residues" evidence="16">
    <location>
        <begin position="607"/>
        <end position="619"/>
    </location>
</feature>
<comment type="subcellular location">
    <subcellularLocation>
        <location evidence="2">Endoplasmic reticulum membrane</location>
        <topology evidence="2">Multi-pass membrane protein</topology>
    </subcellularLocation>
</comment>
<comment type="caution">
    <text evidence="19">The sequence shown here is derived from an EMBL/GenBank/DDBJ whole genome shotgun (WGS) entry which is preliminary data.</text>
</comment>
<gene>
    <name evidence="19" type="ORF">JVT61DRAFT_13797</name>
</gene>
<sequence length="747" mass="83144">MPWIDALRARENRLFTALSSHKILLYATISSIAVSATVASALRRYSNFYSLAIHLSKSNRSVLILANFGLLVALLCAQCAQRLFFGSLRPQEIERLYDRLWFFVTESLLAFTIFRDDFDIPFLLMFGFLLFVKSFHWLASDRIEWMDQRPYPGPPILFHIRMTTLFAILWFIDLFMFVFAVDSTTKNGVGGMMIFANEYAILMASAMNVIAKYLICVIDLRRAQQRGGENAPPWQNKSMWIFYVELMTDFLKLITYLLFFLFIVALYGLPLNIIRDVYLTGRSFVTRLRALIRYRAATRNMDERYPDATEQEMSAMSDRTCIICREEMYYQGRPGGVQPETQSSPDGPNMSPKKLPCGHIFHFYCLRSWLERQQSCPTCRQSVLDNPSQNQQRQPQAARPQPQAGARQLPNLFGVHQAGVQQQPENDALARVLGRFARNAAQPPQAAVGQHPQAHGPQNTGTQGWVPGPAPGVVIQYNIQYQGQPPHGQVQLPLSSQPVPPFTGFIGPNQDWRPWDFDQRWLSKRDAPATQEPSTSGSANQVPTSQAQSQDAPQTPAVAASQAALRRLGGHSTTSANFPSRSDTVSAASSSSDTSAWKVPSLIPLDSCQTEESTPSQPAVPNAYSSSSAARPVPSSSLSPQTTSPQLHHRNRSHVTDAQLALLDQNTREAIDERIRILQDVSNTINRCVEDLVRVRSFLPPSSPTVSPQDPPDLTTSSVQSSGDSQQVAAASPQPDASTSSFLVESS</sequence>
<dbReference type="UniPathway" id="UPA00143"/>
<feature type="transmembrane region" description="Helical" evidence="17">
    <location>
        <begin position="199"/>
        <end position="220"/>
    </location>
</feature>
<dbReference type="Proteomes" id="UP000683000">
    <property type="component" value="Unassembled WGS sequence"/>
</dbReference>
<comment type="similarity">
    <text evidence="4">Belongs to the HRD1 family.</text>
</comment>
<feature type="transmembrane region" description="Helical" evidence="17">
    <location>
        <begin position="240"/>
        <end position="269"/>
    </location>
</feature>
<feature type="region of interest" description="Disordered" evidence="16">
    <location>
        <begin position="383"/>
        <end position="404"/>
    </location>
</feature>
<feature type="transmembrane region" description="Helical" evidence="17">
    <location>
        <begin position="160"/>
        <end position="179"/>
    </location>
</feature>
<evidence type="ECO:0000313" key="19">
    <source>
        <dbReference type="EMBL" id="KAG6378112.1"/>
    </source>
</evidence>
<feature type="region of interest" description="Disordered" evidence="16">
    <location>
        <begin position="440"/>
        <end position="467"/>
    </location>
</feature>
<evidence type="ECO:0000256" key="17">
    <source>
        <dbReference type="SAM" id="Phobius"/>
    </source>
</evidence>
<feature type="compositionally biased region" description="Polar residues" evidence="16">
    <location>
        <begin position="735"/>
        <end position="747"/>
    </location>
</feature>
<keyword evidence="20" id="KW-1185">Reference proteome</keyword>
<feature type="transmembrane region" description="Helical" evidence="17">
    <location>
        <begin position="62"/>
        <end position="84"/>
    </location>
</feature>
<evidence type="ECO:0000256" key="4">
    <source>
        <dbReference type="ARBA" id="ARBA00010089"/>
    </source>
</evidence>
<dbReference type="InterPro" id="IPR058051">
    <property type="entry name" value="Znf_RING_synoviolin"/>
</dbReference>
<dbReference type="Pfam" id="PF25563">
    <property type="entry name" value="TPR_SYVN1_N"/>
    <property type="match status" value="1"/>
</dbReference>
<keyword evidence="10" id="KW-0833">Ubl conjugation pathway</keyword>
<evidence type="ECO:0000256" key="3">
    <source>
        <dbReference type="ARBA" id="ARBA00004906"/>
    </source>
</evidence>
<keyword evidence="7 17" id="KW-0812">Transmembrane</keyword>
<evidence type="ECO:0000256" key="16">
    <source>
        <dbReference type="SAM" id="MobiDB-lite"/>
    </source>
</evidence>
<evidence type="ECO:0000256" key="14">
    <source>
        <dbReference type="ARBA" id="ARBA00023136"/>
    </source>
</evidence>
<feature type="compositionally biased region" description="Low complexity" evidence="16">
    <location>
        <begin position="389"/>
        <end position="404"/>
    </location>
</feature>
<reference evidence="19" key="1">
    <citation type="submission" date="2021-03" db="EMBL/GenBank/DDBJ databases">
        <title>Evolutionary innovations through gain and loss of genes in the ectomycorrhizal Boletales.</title>
        <authorList>
            <person name="Wu G."/>
            <person name="Miyauchi S."/>
            <person name="Morin E."/>
            <person name="Yang Z.-L."/>
            <person name="Xu J."/>
            <person name="Martin F.M."/>
        </authorList>
    </citation>
    <scope>NUCLEOTIDE SEQUENCE</scope>
    <source>
        <strain evidence="19">BR01</strain>
    </source>
</reference>
<accession>A0A8I2YX03</accession>
<evidence type="ECO:0000256" key="11">
    <source>
        <dbReference type="ARBA" id="ARBA00022824"/>
    </source>
</evidence>
<dbReference type="SUPFAM" id="SSF57850">
    <property type="entry name" value="RING/U-box"/>
    <property type="match status" value="1"/>
</dbReference>
<dbReference type="PROSITE" id="PS50089">
    <property type="entry name" value="ZF_RING_2"/>
    <property type="match status" value="1"/>
</dbReference>
<keyword evidence="12" id="KW-0862">Zinc</keyword>
<evidence type="ECO:0000256" key="10">
    <source>
        <dbReference type="ARBA" id="ARBA00022786"/>
    </source>
</evidence>
<feature type="transmembrane region" description="Helical" evidence="17">
    <location>
        <begin position="120"/>
        <end position="139"/>
    </location>
</feature>
<feature type="compositionally biased region" description="Polar residues" evidence="16">
    <location>
        <begin position="531"/>
        <end position="553"/>
    </location>
</feature>
<dbReference type="Gene3D" id="3.30.40.10">
    <property type="entry name" value="Zinc/RING finger domain, C3HC4 (zinc finger)"/>
    <property type="match status" value="1"/>
</dbReference>
<evidence type="ECO:0000256" key="2">
    <source>
        <dbReference type="ARBA" id="ARBA00004477"/>
    </source>
</evidence>
<dbReference type="InterPro" id="IPR024766">
    <property type="entry name" value="Znf_RING_H2"/>
</dbReference>
<dbReference type="InterPro" id="IPR057992">
    <property type="entry name" value="TPR_SYVN1_N"/>
</dbReference>
<dbReference type="GO" id="GO:0008270">
    <property type="term" value="F:zinc ion binding"/>
    <property type="evidence" value="ECO:0007669"/>
    <property type="project" value="UniProtKB-KW"/>
</dbReference>
<dbReference type="GO" id="GO:0061630">
    <property type="term" value="F:ubiquitin protein ligase activity"/>
    <property type="evidence" value="ECO:0007669"/>
    <property type="project" value="UniProtKB-EC"/>
</dbReference>
<keyword evidence="11" id="KW-0256">Endoplasmic reticulum</keyword>
<feature type="region of interest" description="Disordered" evidence="16">
    <location>
        <begin position="700"/>
        <end position="747"/>
    </location>
</feature>
<evidence type="ECO:0000256" key="13">
    <source>
        <dbReference type="ARBA" id="ARBA00022989"/>
    </source>
</evidence>
<keyword evidence="6" id="KW-0808">Transferase</keyword>
<evidence type="ECO:0000256" key="8">
    <source>
        <dbReference type="ARBA" id="ARBA00022723"/>
    </source>
</evidence>
<dbReference type="Pfam" id="PF12678">
    <property type="entry name" value="zf-rbx1"/>
    <property type="match status" value="1"/>
</dbReference>
<evidence type="ECO:0000256" key="12">
    <source>
        <dbReference type="ARBA" id="ARBA00022833"/>
    </source>
</evidence>